<dbReference type="PROSITE" id="PS51123">
    <property type="entry name" value="OMPA_2"/>
    <property type="match status" value="1"/>
</dbReference>
<organism evidence="4 5">
    <name type="scientific">Stigmatella aurantiaca (strain DW4/3-1)</name>
    <dbReference type="NCBI Taxonomy" id="378806"/>
    <lineage>
        <taxon>Bacteria</taxon>
        <taxon>Pseudomonadati</taxon>
        <taxon>Myxococcota</taxon>
        <taxon>Myxococcia</taxon>
        <taxon>Myxococcales</taxon>
        <taxon>Cystobacterineae</taxon>
        <taxon>Archangiaceae</taxon>
        <taxon>Stigmatella</taxon>
    </lineage>
</organism>
<comment type="caution">
    <text evidence="4">The sequence shown here is derived from an EMBL/GenBank/DDBJ whole genome shotgun (WGS) entry which is preliminary data.</text>
</comment>
<dbReference type="InterPro" id="IPR050330">
    <property type="entry name" value="Bact_OuterMem_StrucFunc"/>
</dbReference>
<feature type="signal peptide" evidence="2">
    <location>
        <begin position="1"/>
        <end position="23"/>
    </location>
</feature>
<dbReference type="Proteomes" id="UP000032702">
    <property type="component" value="Unassembled WGS sequence"/>
</dbReference>
<keyword evidence="1" id="KW-0472">Membrane</keyword>
<evidence type="ECO:0000313" key="5">
    <source>
        <dbReference type="Proteomes" id="UP000032702"/>
    </source>
</evidence>
<evidence type="ECO:0000259" key="3">
    <source>
        <dbReference type="PROSITE" id="PS51123"/>
    </source>
</evidence>
<gene>
    <name evidence="4" type="ORF">STIAU_3684</name>
</gene>
<evidence type="ECO:0000256" key="1">
    <source>
        <dbReference type="PROSITE-ProRule" id="PRU00473"/>
    </source>
</evidence>
<dbReference type="InterPro" id="IPR036737">
    <property type="entry name" value="OmpA-like_sf"/>
</dbReference>
<dbReference type="SUPFAM" id="SSF103088">
    <property type="entry name" value="OmpA-like"/>
    <property type="match status" value="1"/>
</dbReference>
<dbReference type="Pfam" id="PF00691">
    <property type="entry name" value="OmpA"/>
    <property type="match status" value="1"/>
</dbReference>
<dbReference type="InterPro" id="IPR006665">
    <property type="entry name" value="OmpA-like"/>
</dbReference>
<dbReference type="Gene3D" id="3.30.1330.60">
    <property type="entry name" value="OmpA-like domain"/>
    <property type="match status" value="1"/>
</dbReference>
<dbReference type="EMBL" id="AAMD01000006">
    <property type="protein sequence ID" value="EAU69461.1"/>
    <property type="molecule type" value="Genomic_DNA"/>
</dbReference>
<name>Q09CF4_STIAD</name>
<sequence>MSLHPSATGAMAAALLASSLASAQSITPLPGFDLERLEANVGRGTLLVGNGELLLPGGLNVSLLGHYQHMPLELNDGSQGIQVVRDRATALLSASYGALRWLELGVQVPFVLWQQGDDPGELGLSQLSPQGLGTPWFRARLGLLSRLQRQSVDLSMDLGVGLPVGSQSALAGDKGPRFQARLTVGTPVGWFHPSLDAGVLFRPSLPLSTSAGLAQSGSRAEVHLGAAVATLGKGARGELGVRTIISSQISLELLGGVRLPLLTGLEGFVEGGPGLSGAPGAPRFRIVAGVSFRSEPPPKLSFMDEHADNELQLTLAQAKPSSEEARVLPVSTWEFNALTREEPAGPAEDKPAEPIRPYVPTPQEKLVLRGDIHFVRGSSELPGVVPLLDQVILQLSGFSAGGTIVIEGHADTEGTDTSDMFMSLRRAQAVRRYLIDQGVPGTKVRIRGLGSHWPVSSKPATEQEHQLNRRAEVLVLTGVEGAVTTQTPAP</sequence>
<dbReference type="PANTHER" id="PTHR30329">
    <property type="entry name" value="STATOR ELEMENT OF FLAGELLAR MOTOR COMPLEX"/>
    <property type="match status" value="1"/>
</dbReference>
<dbReference type="AlphaFoldDB" id="Q09CF4"/>
<proteinExistence type="predicted"/>
<feature type="chain" id="PRO_5004167583" evidence="2">
    <location>
        <begin position="24"/>
        <end position="490"/>
    </location>
</feature>
<accession>Q09CF4</accession>
<keyword evidence="2" id="KW-0732">Signal</keyword>
<evidence type="ECO:0000313" key="4">
    <source>
        <dbReference type="EMBL" id="EAU69461.1"/>
    </source>
</evidence>
<feature type="domain" description="OmpA-like" evidence="3">
    <location>
        <begin position="361"/>
        <end position="479"/>
    </location>
</feature>
<dbReference type="GO" id="GO:0016020">
    <property type="term" value="C:membrane"/>
    <property type="evidence" value="ECO:0007669"/>
    <property type="project" value="UniProtKB-UniRule"/>
</dbReference>
<dbReference type="OrthoDB" id="5512463at2"/>
<dbReference type="CDD" id="cd07185">
    <property type="entry name" value="OmpA_C-like"/>
    <property type="match status" value="1"/>
</dbReference>
<protein>
    <submittedName>
        <fullName evidence="4">OmpA family protein</fullName>
    </submittedName>
</protein>
<evidence type="ECO:0000256" key="2">
    <source>
        <dbReference type="SAM" id="SignalP"/>
    </source>
</evidence>
<dbReference type="PANTHER" id="PTHR30329:SF21">
    <property type="entry name" value="LIPOPROTEIN YIAD-RELATED"/>
    <property type="match status" value="1"/>
</dbReference>
<reference evidence="4 5" key="1">
    <citation type="submission" date="2006-04" db="EMBL/GenBank/DDBJ databases">
        <authorList>
            <person name="Nierman W.C."/>
        </authorList>
    </citation>
    <scope>NUCLEOTIDE SEQUENCE [LARGE SCALE GENOMIC DNA]</scope>
    <source>
        <strain evidence="4 5">DW4/3-1</strain>
    </source>
</reference>